<dbReference type="InterPro" id="IPR033856">
    <property type="entry name" value="Trp_halogen"/>
</dbReference>
<name>A0ABN0XN71_9ALTE</name>
<dbReference type="EMBL" id="BAAAEI010000023">
    <property type="protein sequence ID" value="GAA0368563.1"/>
    <property type="molecule type" value="Genomic_DNA"/>
</dbReference>
<dbReference type="InterPro" id="IPR006905">
    <property type="entry name" value="Flavin_halogenase"/>
</dbReference>
<comment type="caution">
    <text evidence="1">The sequence shown here is derived from an EMBL/GenBank/DDBJ whole genome shotgun (WGS) entry which is preliminary data.</text>
</comment>
<dbReference type="Pfam" id="PF04820">
    <property type="entry name" value="Trp_halogenase"/>
    <property type="match status" value="1"/>
</dbReference>
<proteinExistence type="predicted"/>
<keyword evidence="2" id="KW-1185">Reference proteome</keyword>
<gene>
    <name evidence="1" type="ORF">GCM10009092_36050</name>
</gene>
<accession>A0ABN0XN71</accession>
<dbReference type="RefSeq" id="WP_343846837.1">
    <property type="nucleotide sequence ID" value="NZ_BAAAEI010000023.1"/>
</dbReference>
<protein>
    <submittedName>
        <fullName evidence="1">Tryptophan 7-halogenase</fullName>
    </submittedName>
</protein>
<organism evidence="1 2">
    <name type="scientific">Bowmanella denitrificans</name>
    <dbReference type="NCBI Taxonomy" id="366582"/>
    <lineage>
        <taxon>Bacteria</taxon>
        <taxon>Pseudomonadati</taxon>
        <taxon>Pseudomonadota</taxon>
        <taxon>Gammaproteobacteria</taxon>
        <taxon>Alteromonadales</taxon>
        <taxon>Alteromonadaceae</taxon>
        <taxon>Bowmanella</taxon>
    </lineage>
</organism>
<reference evidence="1 2" key="1">
    <citation type="journal article" date="2019" name="Int. J. Syst. Evol. Microbiol.">
        <title>The Global Catalogue of Microorganisms (GCM) 10K type strain sequencing project: providing services to taxonomists for standard genome sequencing and annotation.</title>
        <authorList>
            <consortium name="The Broad Institute Genomics Platform"/>
            <consortium name="The Broad Institute Genome Sequencing Center for Infectious Disease"/>
            <person name="Wu L."/>
            <person name="Ma J."/>
        </authorList>
    </citation>
    <scope>NUCLEOTIDE SEQUENCE [LARGE SCALE GENOMIC DNA]</scope>
    <source>
        <strain evidence="1 2">JCM 13378</strain>
    </source>
</reference>
<dbReference type="Gene3D" id="3.50.50.60">
    <property type="entry name" value="FAD/NAD(P)-binding domain"/>
    <property type="match status" value="1"/>
</dbReference>
<dbReference type="PANTHER" id="PTHR43747">
    <property type="entry name" value="FAD-BINDING PROTEIN"/>
    <property type="match status" value="1"/>
</dbReference>
<sequence>MQQVKKVVIAGGGTAGWVTAAALSKQLANLVDVTLVESEEIGTVGVGEATIPPMLVFHKLLGIDEQAFMRATHATFKLGISFEGWGDIGERYIHPFGTTGKGSFLADFQHYWLHGKTLGIDYAIDDYCYELQAAEAGRFARSDSSSISYAYHLDAGRYAKFLREFSEQHGARRIEGRIARVEQDPDSQHIRALVLASGQRVEGDLFIDCSGFRGLLIEQTLQTGYENWQHWLPCDSAVVVQTESADTLPPYTRAMAHDSGWQWRIPLQHRVGNGLVYSSAHLDDDSARERLMTNLETAPLTEPRLIRYQTGRRKQFWNKNCIAMGLSSGFVEPLESTSIYLFMNAVVRLLKLFPFNGMQSAQVDEYNRQSIVELEKIRDFIILHYHLTRRDDSAFWRYCRTMAIPDSLAQRMALFHECGQCFQSSDELFRLESWVHVMLGQGLMPQGYNQLVAAVPEAQLRQHLQGIRQTIGQVVGKLPPHQEFIRRYCQAEKN</sequence>
<dbReference type="Proteomes" id="UP001501757">
    <property type="component" value="Unassembled WGS sequence"/>
</dbReference>
<dbReference type="PANTHER" id="PTHR43747:SF4">
    <property type="entry name" value="FLAVIN-DEPENDENT TRYPTOPHAN HALOGENASE"/>
    <property type="match status" value="1"/>
</dbReference>
<dbReference type="PIRSF" id="PIRSF011396">
    <property type="entry name" value="Trp_halogenase"/>
    <property type="match status" value="1"/>
</dbReference>
<evidence type="ECO:0000313" key="2">
    <source>
        <dbReference type="Proteomes" id="UP001501757"/>
    </source>
</evidence>
<dbReference type="InterPro" id="IPR036188">
    <property type="entry name" value="FAD/NAD-bd_sf"/>
</dbReference>
<dbReference type="InterPro" id="IPR050816">
    <property type="entry name" value="Flavin-dep_Halogenase_NPB"/>
</dbReference>
<evidence type="ECO:0000313" key="1">
    <source>
        <dbReference type="EMBL" id="GAA0368563.1"/>
    </source>
</evidence>
<dbReference type="SUPFAM" id="SSF51905">
    <property type="entry name" value="FAD/NAD(P)-binding domain"/>
    <property type="match status" value="1"/>
</dbReference>